<protein>
    <submittedName>
        <fullName evidence="1">Uncharacterized protein</fullName>
    </submittedName>
</protein>
<sequence length="31" mass="3420">MVAMTPRERAFIAASCELRVEAEKRAAKGVK</sequence>
<organism evidence="1">
    <name type="scientific">Myoviridae sp. ctMvU7</name>
    <dbReference type="NCBI Taxonomy" id="2826642"/>
    <lineage>
        <taxon>Viruses</taxon>
        <taxon>Duplodnaviria</taxon>
        <taxon>Heunggongvirae</taxon>
        <taxon>Uroviricota</taxon>
        <taxon>Caudoviricetes</taxon>
    </lineage>
</organism>
<evidence type="ECO:0000313" key="1">
    <source>
        <dbReference type="EMBL" id="DAD78246.1"/>
    </source>
</evidence>
<dbReference type="EMBL" id="BK014840">
    <property type="protein sequence ID" value="DAD78246.1"/>
    <property type="molecule type" value="Genomic_DNA"/>
</dbReference>
<proteinExistence type="predicted"/>
<name>A0A8S5M7N3_9CAUD</name>
<reference evidence="1" key="1">
    <citation type="journal article" date="2021" name="Proc. Natl. Acad. Sci. U.S.A.">
        <title>A Catalog of Tens of Thousands of Viruses from Human Metagenomes Reveals Hidden Associations with Chronic Diseases.</title>
        <authorList>
            <person name="Tisza M.J."/>
            <person name="Buck C.B."/>
        </authorList>
    </citation>
    <scope>NUCLEOTIDE SEQUENCE</scope>
    <source>
        <strain evidence="1">CtMvU7</strain>
    </source>
</reference>
<accession>A0A8S5M7N3</accession>